<dbReference type="Proteomes" id="UP000788419">
    <property type="component" value="Unassembled WGS sequence"/>
</dbReference>
<dbReference type="EMBL" id="PDWN01000009">
    <property type="protein sequence ID" value="KAF1694108.1"/>
    <property type="molecule type" value="Genomic_DNA"/>
</dbReference>
<sequence length="230" mass="26010">MVYAGLLCGVASGVAHAGSDDASIDRDDQQVMSTIAFLDAHPDLKYRREGWLAFEAGDYATAIGHFTKAARFGDKMSQAMLAEMAWKGQGQTVDRPLGYAWADLAAERGYRQFVALREHYWGQLTPQERERAIEVGQPLLPLYSQEVTQVTMSKHLRKARRYMIAGRVSRGGDVYVPGVGGLWTKIRGHDFYAEKFWNPQRYQEWTDQVWKDPPRENVDVGEPTTIPGRQ</sequence>
<comment type="caution">
    <text evidence="1">The sequence shown here is derived from an EMBL/GenBank/DDBJ whole genome shotgun (WGS) entry which is preliminary data.</text>
</comment>
<evidence type="ECO:0000313" key="2">
    <source>
        <dbReference type="Proteomes" id="UP000788419"/>
    </source>
</evidence>
<proteinExistence type="predicted"/>
<protein>
    <recommendedName>
        <fullName evidence="3">Sel1 repeat family protein</fullName>
    </recommendedName>
</protein>
<keyword evidence="2" id="KW-1185">Reference proteome</keyword>
<accession>A0ABQ6Z789</accession>
<evidence type="ECO:0008006" key="3">
    <source>
        <dbReference type="Google" id="ProtNLM"/>
    </source>
</evidence>
<reference evidence="1 2" key="1">
    <citation type="submission" date="2017-10" db="EMBL/GenBank/DDBJ databases">
        <title>Whole genome sequencing of members of genus Pseudoxanthomonas.</title>
        <authorList>
            <person name="Kumar S."/>
            <person name="Bansal K."/>
            <person name="Kaur A."/>
            <person name="Patil P."/>
            <person name="Sharma S."/>
            <person name="Patil P.B."/>
        </authorList>
    </citation>
    <scope>NUCLEOTIDE SEQUENCE [LARGE SCALE GENOMIC DNA]</scope>
    <source>
        <strain evidence="1 2">DSM 17801</strain>
    </source>
</reference>
<name>A0ABQ6Z789_9GAMM</name>
<evidence type="ECO:0000313" key="1">
    <source>
        <dbReference type="EMBL" id="KAF1694108.1"/>
    </source>
</evidence>
<gene>
    <name evidence="1" type="ORF">CSC65_10680</name>
</gene>
<organism evidence="1 2">
    <name type="scientific">Pseudoxanthomonas daejeonensis</name>
    <dbReference type="NCBI Taxonomy" id="266062"/>
    <lineage>
        <taxon>Bacteria</taxon>
        <taxon>Pseudomonadati</taxon>
        <taxon>Pseudomonadota</taxon>
        <taxon>Gammaproteobacteria</taxon>
        <taxon>Lysobacterales</taxon>
        <taxon>Lysobacteraceae</taxon>
        <taxon>Pseudoxanthomonas</taxon>
    </lineage>
</organism>
<dbReference type="SUPFAM" id="SSF81901">
    <property type="entry name" value="HCP-like"/>
    <property type="match status" value="1"/>
</dbReference>
<dbReference type="InterPro" id="IPR011990">
    <property type="entry name" value="TPR-like_helical_dom_sf"/>
</dbReference>
<dbReference type="Gene3D" id="1.25.40.10">
    <property type="entry name" value="Tetratricopeptide repeat domain"/>
    <property type="match status" value="1"/>
</dbReference>